<sequence>MLFRSLLLSCSFVLIVLSLSGQELAEIEEMLLAEIVEELEEDVDVSEVIERLRFYRKYPLDLNRVNEQQLAALLFLSPAQVQSILRHRAWSGAFISVLELQAVEGLDALTQERLLPFVTVGSPDIFSGLTFKNLLSESEQNIMLRYDRVLEPKRGYLIVDTTRSRYLGDANAYLVRYRLNYRDQIRIAVNAKKDAGEPFFREKQRYGFDHYGVSIYVKGRKRIEGMVVGDYALQVGQGLVIWNGLSFGKGAMITSSARQGMGLRPYTSVNSYNFLRGISAHIRFREMSLTPFISLRKLSGNLEPAETGNIIKSISTTGLHRTPTEQRYRHAITQTISGINLDYRRGRLKVGLIGMYTGFNGRLDPADILRNRFAFRGQHLLNTGVNFQFTYSNLYVYGETAHQLQKGWATNHGVIVSAHPKVSFFANYRDYQRDYYAFFAQSLGEGSRVTNERGLYSGMVYHPSRQIEWLTYVDMFRFPWLRFRVDAPSSGIDFLSQFTFRWYKVGRLSIRYRYRERPQNMTGEEPENTVVGTQRRQLRIDFRYRLSAQWEVRTRTDGVVYTKANEDAYGGLLYQDVFYRLSNNRLQLNLRLALFHTDSYDARIYAFENDVLYANSFPLYHDKGWRSYVNVRYRIAKRMDIWFRVAQTRFTNRETVGSGLEQIEGNKRTDIKVQMRYRW</sequence>
<dbReference type="Proteomes" id="UP000192980">
    <property type="component" value="Unassembled WGS sequence"/>
</dbReference>
<gene>
    <name evidence="1" type="ORF">SAMN05660862_3858</name>
</gene>
<protein>
    <submittedName>
        <fullName evidence="1">Helix-hairpin-helix motif-containing protein</fullName>
    </submittedName>
</protein>
<dbReference type="InterPro" id="IPR010994">
    <property type="entry name" value="RuvA_2-like"/>
</dbReference>
<evidence type="ECO:0000313" key="1">
    <source>
        <dbReference type="EMBL" id="SMG51384.1"/>
    </source>
</evidence>
<keyword evidence="2" id="KW-1185">Reference proteome</keyword>
<organism evidence="1 2">
    <name type="scientific">Sphingobacterium psychroaquaticum</name>
    <dbReference type="NCBI Taxonomy" id="561061"/>
    <lineage>
        <taxon>Bacteria</taxon>
        <taxon>Pseudomonadati</taxon>
        <taxon>Bacteroidota</taxon>
        <taxon>Sphingobacteriia</taxon>
        <taxon>Sphingobacteriales</taxon>
        <taxon>Sphingobacteriaceae</taxon>
        <taxon>Sphingobacterium</taxon>
    </lineage>
</organism>
<name>A0A1X7LD26_9SPHI</name>
<proteinExistence type="predicted"/>
<dbReference type="STRING" id="561061.SAMN05660862_3858"/>
<dbReference type="AlphaFoldDB" id="A0A1X7LD26"/>
<dbReference type="EMBL" id="FXAU01000009">
    <property type="protein sequence ID" value="SMG51384.1"/>
    <property type="molecule type" value="Genomic_DNA"/>
</dbReference>
<dbReference type="Pfam" id="PF12836">
    <property type="entry name" value="HHH_3"/>
    <property type="match status" value="1"/>
</dbReference>
<reference evidence="1 2" key="1">
    <citation type="submission" date="2017-04" db="EMBL/GenBank/DDBJ databases">
        <authorList>
            <person name="Afonso C.L."/>
            <person name="Miller P.J."/>
            <person name="Scott M.A."/>
            <person name="Spackman E."/>
            <person name="Goraichik I."/>
            <person name="Dimitrov K.M."/>
            <person name="Suarez D.L."/>
            <person name="Swayne D.E."/>
        </authorList>
    </citation>
    <scope>NUCLEOTIDE SEQUENCE [LARGE SCALE GENOMIC DNA]</scope>
    <source>
        <strain evidence="1 2">DSM 22418</strain>
    </source>
</reference>
<evidence type="ECO:0000313" key="2">
    <source>
        <dbReference type="Proteomes" id="UP000192980"/>
    </source>
</evidence>
<accession>A0A1X7LD26</accession>
<dbReference type="SUPFAM" id="SSF47781">
    <property type="entry name" value="RuvA domain 2-like"/>
    <property type="match status" value="1"/>
</dbReference>